<name>A0ACC8XHJ2_9FIRM</name>
<evidence type="ECO:0000313" key="1">
    <source>
        <dbReference type="EMBL" id="ONI43183.1"/>
    </source>
</evidence>
<organism evidence="1 2">
    <name type="scientific">Candidatus Epulonipiscium fishelsonii</name>
    <dbReference type="NCBI Taxonomy" id="77094"/>
    <lineage>
        <taxon>Bacteria</taxon>
        <taxon>Bacillati</taxon>
        <taxon>Bacillota</taxon>
        <taxon>Clostridia</taxon>
        <taxon>Lachnospirales</taxon>
        <taxon>Lachnospiraceae</taxon>
        <taxon>Candidatus Epulonipiscium</taxon>
    </lineage>
</organism>
<reference evidence="1" key="1">
    <citation type="submission" date="2016-08" db="EMBL/GenBank/DDBJ databases">
        <authorList>
            <person name="Ngugi D.K."/>
            <person name="Miyake S."/>
            <person name="Stingl U."/>
        </authorList>
    </citation>
    <scope>NUCLEOTIDE SEQUENCE</scope>
    <source>
        <strain evidence="1">SCG-D08WGA-EpuloA1</strain>
    </source>
</reference>
<feature type="non-terminal residue" evidence="1">
    <location>
        <position position="698"/>
    </location>
</feature>
<gene>
    <name evidence="1" type="ORF">AN640_06600</name>
</gene>
<dbReference type="EMBL" id="LJHD01000158">
    <property type="protein sequence ID" value="ONI43183.1"/>
    <property type="molecule type" value="Genomic_DNA"/>
</dbReference>
<comment type="caution">
    <text evidence="1">The sequence shown here is derived from an EMBL/GenBank/DDBJ whole genome shotgun (WGS) entry which is preliminary data.</text>
</comment>
<proteinExistence type="predicted"/>
<feature type="non-terminal residue" evidence="1">
    <location>
        <position position="1"/>
    </location>
</feature>
<dbReference type="Proteomes" id="UP000188637">
    <property type="component" value="Unassembled WGS sequence"/>
</dbReference>
<protein>
    <submittedName>
        <fullName evidence="1">Alanine--tRNA ligase</fullName>
    </submittedName>
</protein>
<accession>A0ACC8XHJ2</accession>
<keyword evidence="1" id="KW-0436">Ligase</keyword>
<sequence length="698" mass="77779">FYMGKDDNFWEVGTVGPCGPCSEIYYDRGEKYGCGAPGCTVGCDCDRFLEIWNLVFTQFDKQEDGSYAPLPKPNIDTGMGLERLAVVMQDVYSLFDVDTIKSIRDHVCKIANVVYGSNVKKDISIRVITDHVRAITFLSSDGVRASNEGAGYILRRLLRRAVRHGKILGIKGLFLEPLIKTVIENSKHEYSELQEKFEYIITALTVEEKNFNLTIEQGLNILEEYISNLQKENKVVLDGTKCFKLYDTYGFPLDLTLEILEEKGLGVDEEGFKREMEVQRNRARNAQTETTYMGAERTIFHELDTSVNSVFNGYSIYKFDSEIKFITTQNKVVENAKAGENIFIITEQTPFYAESGGQIGDIGEISTDTGVFKVIATTKVVGGKIAHQGEVVNGEIKVNQLAHLDVDRKNRLSIMRNHSATHLLQYALREVIGNHIEQAGSNVTPDRLRFDYTHFQPLSSEQIIEIENLVNNEILNGYDVNIEEMPINEARKKGAMALFGEKYSETVRVVNIGTKSIELCGGTHVANTTEIGTFKIVSETGVASGVRRIEAITGFATLAYYQNLENELNQIGYLLKAQKSDIVKKVHSNLKELQSLQKDYDTLKIQVAKSEAAQILDNAKEINDIKILVSQIENVDMNDLRNMGDTLKNKLGEGVVFLASGNNEKVNLICMATKGAVEKGVHCGNIISKSAKIVDGGG</sequence>
<evidence type="ECO:0000313" key="2">
    <source>
        <dbReference type="Proteomes" id="UP000188637"/>
    </source>
</evidence>
<keyword evidence="2" id="KW-1185">Reference proteome</keyword>